<dbReference type="NCBIfam" id="TIGR02532">
    <property type="entry name" value="IV_pilin_GFxxxE"/>
    <property type="match status" value="1"/>
</dbReference>
<dbReference type="PANTHER" id="PTHR30093">
    <property type="entry name" value="GENERAL SECRETION PATHWAY PROTEIN G"/>
    <property type="match status" value="1"/>
</dbReference>
<dbReference type="Proteomes" id="UP001416858">
    <property type="component" value="Unassembled WGS sequence"/>
</dbReference>
<dbReference type="Gene3D" id="3.30.700.10">
    <property type="entry name" value="Glycoprotein, Type 4 Pilin"/>
    <property type="match status" value="1"/>
</dbReference>
<dbReference type="PROSITE" id="PS00409">
    <property type="entry name" value="PROKAR_NTER_METHYL"/>
    <property type="match status" value="1"/>
</dbReference>
<dbReference type="PANTHER" id="PTHR30093:SF2">
    <property type="entry name" value="TYPE II SECRETION SYSTEM PROTEIN H"/>
    <property type="match status" value="1"/>
</dbReference>
<dbReference type="PRINTS" id="PR00813">
    <property type="entry name" value="BCTERIALGSPG"/>
</dbReference>
<evidence type="ECO:0000313" key="3">
    <source>
        <dbReference type="EMBL" id="GAA5504918.1"/>
    </source>
</evidence>
<dbReference type="Pfam" id="PF07963">
    <property type="entry name" value="N_methyl"/>
    <property type="match status" value="1"/>
</dbReference>
<gene>
    <name evidence="3" type="ORF">Rcae01_00357</name>
</gene>
<dbReference type="InterPro" id="IPR045584">
    <property type="entry name" value="Pilin-like"/>
</dbReference>
<dbReference type="EMBL" id="BAABRO010000001">
    <property type="protein sequence ID" value="GAA5504918.1"/>
    <property type="molecule type" value="Genomic_DNA"/>
</dbReference>
<proteinExistence type="predicted"/>
<sequence length="363" mass="39100">MSSHNIPVKATRHGFTLVEILVVITIIGILTAIAIPAVNNAIRTTRQGVIRMEISSLETAIEKYREKYGDYPPDFSDPGVVSRHYGNLFPRMSTNDSALLANLMSGTTIDRAEALVWALRGYSDDIQRPFTGPGGPLVWTGNGSNNYTDTSVTDTDRQNPANFQINSDRVNAFYDFEANRLGINTPDSTAPLTGANRYLSNDGDGDLFPTYAARSGGAPFVYFDSRTYTSSTGGYNGYSSTTFGSVRPYFSDQFNNNSTGADYATIDAALAAWKFINPNKFQIISAGLDDSFGSTVNTAGGQPVYFQYPTGAAMAPSTSVDSPGELLISGVSRYQESTFGSNSNAQFDNITNFSSGTLADDVP</sequence>
<dbReference type="InterPro" id="IPR000983">
    <property type="entry name" value="Bac_GSPG_pilin"/>
</dbReference>
<keyword evidence="2" id="KW-0812">Transmembrane</keyword>
<keyword evidence="1" id="KW-0488">Methylation</keyword>
<evidence type="ECO:0000313" key="4">
    <source>
        <dbReference type="Proteomes" id="UP001416858"/>
    </source>
</evidence>
<comment type="caution">
    <text evidence="3">The sequence shown here is derived from an EMBL/GenBank/DDBJ whole genome shotgun (WGS) entry which is preliminary data.</text>
</comment>
<evidence type="ECO:0008006" key="5">
    <source>
        <dbReference type="Google" id="ProtNLM"/>
    </source>
</evidence>
<accession>A0ABP9VL91</accession>
<keyword evidence="2" id="KW-0472">Membrane</keyword>
<organism evidence="3 4">
    <name type="scientific">Novipirellula caenicola</name>
    <dbReference type="NCBI Taxonomy" id="1536901"/>
    <lineage>
        <taxon>Bacteria</taxon>
        <taxon>Pseudomonadati</taxon>
        <taxon>Planctomycetota</taxon>
        <taxon>Planctomycetia</taxon>
        <taxon>Pirellulales</taxon>
        <taxon>Pirellulaceae</taxon>
        <taxon>Novipirellula</taxon>
    </lineage>
</organism>
<dbReference type="SUPFAM" id="SSF54523">
    <property type="entry name" value="Pili subunits"/>
    <property type="match status" value="1"/>
</dbReference>
<evidence type="ECO:0000256" key="1">
    <source>
        <dbReference type="ARBA" id="ARBA00022481"/>
    </source>
</evidence>
<keyword evidence="4" id="KW-1185">Reference proteome</keyword>
<reference evidence="3 4" key="1">
    <citation type="submission" date="2024-02" db="EMBL/GenBank/DDBJ databases">
        <title>Rhodopirellula caenicola NBRC 110016.</title>
        <authorList>
            <person name="Ichikawa N."/>
            <person name="Katano-Makiyama Y."/>
            <person name="Hidaka K."/>
        </authorList>
    </citation>
    <scope>NUCLEOTIDE SEQUENCE [LARGE SCALE GENOMIC DNA]</scope>
    <source>
        <strain evidence="3 4">NBRC 110016</strain>
    </source>
</reference>
<keyword evidence="2" id="KW-1133">Transmembrane helix</keyword>
<dbReference type="RefSeq" id="WP_345682004.1">
    <property type="nucleotide sequence ID" value="NZ_BAABRO010000001.1"/>
</dbReference>
<name>A0ABP9VL91_9BACT</name>
<protein>
    <recommendedName>
        <fullName evidence="5">Type II secretion system protein G</fullName>
    </recommendedName>
</protein>
<dbReference type="InterPro" id="IPR012902">
    <property type="entry name" value="N_methyl_site"/>
</dbReference>
<evidence type="ECO:0000256" key="2">
    <source>
        <dbReference type="SAM" id="Phobius"/>
    </source>
</evidence>
<feature type="transmembrane region" description="Helical" evidence="2">
    <location>
        <begin position="20"/>
        <end position="42"/>
    </location>
</feature>